<keyword evidence="2" id="KW-1133">Transmembrane helix</keyword>
<protein>
    <submittedName>
        <fullName evidence="3">Uncharacterized protein</fullName>
    </submittedName>
</protein>
<organism evidence="3">
    <name type="scientific">viral metagenome</name>
    <dbReference type="NCBI Taxonomy" id="1070528"/>
    <lineage>
        <taxon>unclassified sequences</taxon>
        <taxon>metagenomes</taxon>
        <taxon>organismal metagenomes</taxon>
    </lineage>
</organism>
<accession>A0A6C0E572</accession>
<evidence type="ECO:0000256" key="2">
    <source>
        <dbReference type="SAM" id="Phobius"/>
    </source>
</evidence>
<feature type="compositionally biased region" description="Basic and acidic residues" evidence="1">
    <location>
        <begin position="161"/>
        <end position="173"/>
    </location>
</feature>
<evidence type="ECO:0000313" key="3">
    <source>
        <dbReference type="EMBL" id="QHT24214.1"/>
    </source>
</evidence>
<dbReference type="AlphaFoldDB" id="A0A6C0E572"/>
<reference evidence="3" key="1">
    <citation type="journal article" date="2020" name="Nature">
        <title>Giant virus diversity and host interactions through global metagenomics.</title>
        <authorList>
            <person name="Schulz F."/>
            <person name="Roux S."/>
            <person name="Paez-Espino D."/>
            <person name="Jungbluth S."/>
            <person name="Walsh D.A."/>
            <person name="Denef V.J."/>
            <person name="McMahon K.D."/>
            <person name="Konstantinidis K.T."/>
            <person name="Eloe-Fadrosh E.A."/>
            <person name="Kyrpides N.C."/>
            <person name="Woyke T."/>
        </authorList>
    </citation>
    <scope>NUCLEOTIDE SEQUENCE</scope>
    <source>
        <strain evidence="3">GVMAG-M-3300023179-138</strain>
    </source>
</reference>
<evidence type="ECO:0000256" key="1">
    <source>
        <dbReference type="SAM" id="MobiDB-lite"/>
    </source>
</evidence>
<feature type="region of interest" description="Disordered" evidence="1">
    <location>
        <begin position="146"/>
        <end position="173"/>
    </location>
</feature>
<feature type="transmembrane region" description="Helical" evidence="2">
    <location>
        <begin position="6"/>
        <end position="26"/>
    </location>
</feature>
<keyword evidence="2" id="KW-0812">Transmembrane</keyword>
<dbReference type="EMBL" id="MN739743">
    <property type="protein sequence ID" value="QHT24214.1"/>
    <property type="molecule type" value="Genomic_DNA"/>
</dbReference>
<proteinExistence type="predicted"/>
<name>A0A6C0E572_9ZZZZ</name>
<sequence length="173" mass="19367">MTTRGMYLIGMLVLLFVANLAMLMGLTNWPQRVREGFADAVAATGLTGEKKEEKKEGFMDYLINGFDTAPIAGDDRGYAGWEPGANLPHDSHGWRARRPNEPKVWGKYGRKDSAMLPFEENQCKPECCPSTMSCDGGGCVCTTPEDRDLINTRGGNRRDRRNPTRSHEYDEDM</sequence>
<keyword evidence="2" id="KW-0472">Membrane</keyword>